<organism evidence="2 3">
    <name type="scientific">Aphis craccivora</name>
    <name type="common">Cowpea aphid</name>
    <dbReference type="NCBI Taxonomy" id="307492"/>
    <lineage>
        <taxon>Eukaryota</taxon>
        <taxon>Metazoa</taxon>
        <taxon>Ecdysozoa</taxon>
        <taxon>Arthropoda</taxon>
        <taxon>Hexapoda</taxon>
        <taxon>Insecta</taxon>
        <taxon>Pterygota</taxon>
        <taxon>Neoptera</taxon>
        <taxon>Paraneoptera</taxon>
        <taxon>Hemiptera</taxon>
        <taxon>Sternorrhyncha</taxon>
        <taxon>Aphidomorpha</taxon>
        <taxon>Aphidoidea</taxon>
        <taxon>Aphididae</taxon>
        <taxon>Aphidini</taxon>
        <taxon>Aphis</taxon>
        <taxon>Aphis</taxon>
    </lineage>
</organism>
<accession>A0A6G0ZQZ4</accession>
<dbReference type="EMBL" id="VUJU01000018">
    <property type="protein sequence ID" value="KAF0773954.1"/>
    <property type="molecule type" value="Genomic_DNA"/>
</dbReference>
<comment type="caution">
    <text evidence="2">The sequence shown here is derived from an EMBL/GenBank/DDBJ whole genome shotgun (WGS) entry which is preliminary data.</text>
</comment>
<dbReference type="InterPro" id="IPR008906">
    <property type="entry name" value="HATC_C_dom"/>
</dbReference>
<dbReference type="AlphaFoldDB" id="A0A6G0ZQZ4"/>
<dbReference type="GO" id="GO:0046983">
    <property type="term" value="F:protein dimerization activity"/>
    <property type="evidence" value="ECO:0007669"/>
    <property type="project" value="InterPro"/>
</dbReference>
<gene>
    <name evidence="2" type="ORF">FWK35_00003508</name>
</gene>
<dbReference type="Proteomes" id="UP000478052">
    <property type="component" value="Unassembled WGS sequence"/>
</dbReference>
<evidence type="ECO:0000313" key="3">
    <source>
        <dbReference type="Proteomes" id="UP000478052"/>
    </source>
</evidence>
<dbReference type="OrthoDB" id="6625022at2759"/>
<proteinExistence type="predicted"/>
<feature type="domain" description="HAT C-terminal dimerisation" evidence="1">
    <location>
        <begin position="75"/>
        <end position="120"/>
    </location>
</feature>
<evidence type="ECO:0000313" key="2">
    <source>
        <dbReference type="EMBL" id="KAF0773954.1"/>
    </source>
</evidence>
<protein>
    <submittedName>
        <fullName evidence="2">Zinc finger MYM-type protein 1-like</fullName>
    </submittedName>
</protein>
<reference evidence="2 3" key="1">
    <citation type="submission" date="2019-08" db="EMBL/GenBank/DDBJ databases">
        <title>Whole genome of Aphis craccivora.</title>
        <authorList>
            <person name="Voronova N.V."/>
            <person name="Shulinski R.S."/>
            <person name="Bandarenka Y.V."/>
            <person name="Zhorov D.G."/>
            <person name="Warner D."/>
        </authorList>
    </citation>
    <scope>NUCLEOTIDE SEQUENCE [LARGE SCALE GENOMIC DNA]</scope>
    <source>
        <strain evidence="2">180601</strain>
        <tissue evidence="2">Whole Body</tissue>
    </source>
</reference>
<sequence>MEINLRFFFPIIDTILYQIRRRFEGLYEVASTFSFLNPSSLKENNEADIIKASYDFAILVLILLDNMVNYIIENDLSSSFPDIITVCSTFLTIPVTVASAERSFSKQKLVKNYLERTEELNIDQIINNFANQKARKKN</sequence>
<keyword evidence="3" id="KW-1185">Reference proteome</keyword>
<evidence type="ECO:0000259" key="1">
    <source>
        <dbReference type="Pfam" id="PF05699"/>
    </source>
</evidence>
<name>A0A6G0ZQZ4_APHCR</name>
<dbReference type="Pfam" id="PF05699">
    <property type="entry name" value="Dimer_Tnp_hAT"/>
    <property type="match status" value="1"/>
</dbReference>